<feature type="transmembrane region" description="Helical" evidence="9">
    <location>
        <begin position="208"/>
        <end position="228"/>
    </location>
</feature>
<reference evidence="11 12" key="1">
    <citation type="submission" date="2016-10" db="EMBL/GenBank/DDBJ databases">
        <authorList>
            <person name="de Groot N.N."/>
        </authorList>
    </citation>
    <scope>NUCLEOTIDE SEQUENCE [LARGE SCALE GENOMIC DNA]</scope>
    <source>
        <strain evidence="11 12">DSM 17074</strain>
    </source>
</reference>
<protein>
    <submittedName>
        <fullName evidence="10">Transporter</fullName>
    </submittedName>
</protein>
<dbReference type="AlphaFoldDB" id="A0A1I6UG54"/>
<evidence type="ECO:0000313" key="11">
    <source>
        <dbReference type="EMBL" id="SFT00412.1"/>
    </source>
</evidence>
<keyword evidence="7 9" id="KW-0472">Membrane</keyword>
<dbReference type="STRING" id="306541.SAMN05421668_12612"/>
<name>A0A1I6UG54_9BACI</name>
<keyword evidence="6 9" id="KW-1133">Transmembrane helix</keyword>
<organism evidence="11 12">
    <name type="scientific">Halolactibacillus miurensis</name>
    <dbReference type="NCBI Taxonomy" id="306541"/>
    <lineage>
        <taxon>Bacteria</taxon>
        <taxon>Bacillati</taxon>
        <taxon>Bacillota</taxon>
        <taxon>Bacilli</taxon>
        <taxon>Bacillales</taxon>
        <taxon>Bacillaceae</taxon>
        <taxon>Halolactibacillus</taxon>
    </lineage>
</organism>
<evidence type="ECO:0000256" key="1">
    <source>
        <dbReference type="ARBA" id="ARBA00004429"/>
    </source>
</evidence>
<feature type="transmembrane region" description="Helical" evidence="9">
    <location>
        <begin position="278"/>
        <end position="296"/>
    </location>
</feature>
<feature type="transmembrane region" description="Helical" evidence="9">
    <location>
        <begin position="21"/>
        <end position="41"/>
    </location>
</feature>
<sequence length="445" mass="48298">MSQLQSSEKVTFIDPAHERTSYTQPIIGFVLLGLMVVFGIYLNGLKASLPVYLIAGVYLGYVLTRARFGFAGGIKRIYMRGEGSLTKALIILILVTAFVTMGLQWKAAADGLLPAYLAGYGEAFIPGTTNVYFTNIATVIGGFIFGMGMMLAGACGSGTLADFGEGAGRAMIAFVFFVLGTAPGHYLRQVVDGTAIGQVGVRLHFPQVMGYFGAFAMTAALLGVLYWITVKYENMRKAEGTYMDPKGDYEDFEKPLDDAKKAPFFSHQTYHKLFIERWGFKLGALALAMGAIFVLVTTDKNWGASTAVLTLNVWFFDLLGFDFNPEYFGSHLAKVEAGLLSDGGTIRNLGLFFGCTIAFLLAKRFTFDFNFNKKDAFYFALGGLMLGFGSRFGLGCNLGAMYAAISSFSFSGWVFLLAMTLGGIAGMKLFAGKVCILPHRIGKNK</sequence>
<dbReference type="EMBL" id="FPAI01000026">
    <property type="protein sequence ID" value="SFT00412.1"/>
    <property type="molecule type" value="Genomic_DNA"/>
</dbReference>
<evidence type="ECO:0000256" key="8">
    <source>
        <dbReference type="ARBA" id="ARBA00035655"/>
    </source>
</evidence>
<keyword evidence="13" id="KW-1185">Reference proteome</keyword>
<dbReference type="Proteomes" id="UP000199139">
    <property type="component" value="Unassembled WGS sequence"/>
</dbReference>
<dbReference type="OrthoDB" id="9794165at2"/>
<comment type="similarity">
    <text evidence="8">Belongs to the TsuA/YedE (TC 9.B.102) family.</text>
</comment>
<keyword evidence="5 9" id="KW-0812">Transmembrane</keyword>
<dbReference type="Pfam" id="PF04143">
    <property type="entry name" value="Sulf_transp"/>
    <property type="match status" value="1"/>
</dbReference>
<dbReference type="PANTHER" id="PTHR30574">
    <property type="entry name" value="INNER MEMBRANE PROTEIN YEDE"/>
    <property type="match status" value="1"/>
</dbReference>
<evidence type="ECO:0000256" key="4">
    <source>
        <dbReference type="ARBA" id="ARBA00022519"/>
    </source>
</evidence>
<feature type="transmembrane region" description="Helical" evidence="9">
    <location>
        <begin position="346"/>
        <end position="365"/>
    </location>
</feature>
<dbReference type="EMBL" id="BJWJ01000027">
    <property type="protein sequence ID" value="GEM05238.1"/>
    <property type="molecule type" value="Genomic_DNA"/>
</dbReference>
<feature type="transmembrane region" description="Helical" evidence="9">
    <location>
        <begin position="132"/>
        <end position="155"/>
    </location>
</feature>
<proteinExistence type="inferred from homology"/>
<dbReference type="Proteomes" id="UP000321773">
    <property type="component" value="Unassembled WGS sequence"/>
</dbReference>
<keyword evidence="4" id="KW-0997">Cell inner membrane</keyword>
<evidence type="ECO:0000256" key="6">
    <source>
        <dbReference type="ARBA" id="ARBA00022989"/>
    </source>
</evidence>
<gene>
    <name evidence="10" type="ORF">HMI01_22260</name>
    <name evidence="11" type="ORF">SAMN05421668_12612</name>
</gene>
<evidence type="ECO:0000256" key="7">
    <source>
        <dbReference type="ARBA" id="ARBA00023136"/>
    </source>
</evidence>
<dbReference type="PANTHER" id="PTHR30574:SF1">
    <property type="entry name" value="SULPHUR TRANSPORT DOMAIN-CONTAINING PROTEIN"/>
    <property type="match status" value="1"/>
</dbReference>
<dbReference type="GO" id="GO:0005886">
    <property type="term" value="C:plasma membrane"/>
    <property type="evidence" value="ECO:0007669"/>
    <property type="project" value="UniProtKB-SubCell"/>
</dbReference>
<keyword evidence="3" id="KW-1003">Cell membrane</keyword>
<feature type="transmembrane region" description="Helical" evidence="9">
    <location>
        <begin position="377"/>
        <end position="404"/>
    </location>
</feature>
<evidence type="ECO:0000256" key="9">
    <source>
        <dbReference type="SAM" id="Phobius"/>
    </source>
</evidence>
<evidence type="ECO:0000313" key="13">
    <source>
        <dbReference type="Proteomes" id="UP000321773"/>
    </source>
</evidence>
<dbReference type="InterPro" id="IPR007272">
    <property type="entry name" value="Sulf_transp_TsuA/YedE"/>
</dbReference>
<evidence type="ECO:0000256" key="2">
    <source>
        <dbReference type="ARBA" id="ARBA00022448"/>
    </source>
</evidence>
<feature type="transmembrane region" description="Helical" evidence="9">
    <location>
        <begin position="167"/>
        <end position="188"/>
    </location>
</feature>
<keyword evidence="2" id="KW-0813">Transport</keyword>
<feature type="transmembrane region" description="Helical" evidence="9">
    <location>
        <begin position="47"/>
        <end position="64"/>
    </location>
</feature>
<evidence type="ECO:0000256" key="5">
    <source>
        <dbReference type="ARBA" id="ARBA00022692"/>
    </source>
</evidence>
<evidence type="ECO:0000256" key="3">
    <source>
        <dbReference type="ARBA" id="ARBA00022475"/>
    </source>
</evidence>
<reference evidence="10 13" key="2">
    <citation type="submission" date="2019-07" db="EMBL/GenBank/DDBJ databases">
        <title>Whole genome shotgun sequence of Halolactibacillus miurensis NBRC 100873.</title>
        <authorList>
            <person name="Hosoyama A."/>
            <person name="Uohara A."/>
            <person name="Ohji S."/>
            <person name="Ichikawa N."/>
        </authorList>
    </citation>
    <scope>NUCLEOTIDE SEQUENCE [LARGE SCALE GENOMIC DNA]</scope>
    <source>
        <strain evidence="10 13">NBRC 100873</strain>
    </source>
</reference>
<feature type="transmembrane region" description="Helical" evidence="9">
    <location>
        <begin position="85"/>
        <end position="105"/>
    </location>
</feature>
<dbReference type="RefSeq" id="WP_089855221.1">
    <property type="nucleotide sequence ID" value="NZ_BJWJ01000027.1"/>
</dbReference>
<evidence type="ECO:0000313" key="12">
    <source>
        <dbReference type="Proteomes" id="UP000199139"/>
    </source>
</evidence>
<feature type="transmembrane region" description="Helical" evidence="9">
    <location>
        <begin position="410"/>
        <end position="431"/>
    </location>
</feature>
<evidence type="ECO:0000313" key="10">
    <source>
        <dbReference type="EMBL" id="GEM05238.1"/>
    </source>
</evidence>
<comment type="subcellular location">
    <subcellularLocation>
        <location evidence="1">Cell inner membrane</location>
        <topology evidence="1">Multi-pass membrane protein</topology>
    </subcellularLocation>
</comment>
<accession>A0A1I6UG54</accession>